<evidence type="ECO:0000313" key="1">
    <source>
        <dbReference type="EMBL" id="MCD9645408.1"/>
    </source>
</evidence>
<gene>
    <name evidence="1" type="ORF">HAX54_034290</name>
</gene>
<comment type="caution">
    <text evidence="1">The sequence shown here is derived from an EMBL/GenBank/DDBJ whole genome shotgun (WGS) entry which is preliminary data.</text>
</comment>
<accession>A0ABS8VEH9</accession>
<name>A0ABS8VEH9_DATST</name>
<reference evidence="1 2" key="1">
    <citation type="journal article" date="2021" name="BMC Genomics">
        <title>Datura genome reveals duplications of psychoactive alkaloid biosynthetic genes and high mutation rate following tissue culture.</title>
        <authorList>
            <person name="Rajewski A."/>
            <person name="Carter-House D."/>
            <person name="Stajich J."/>
            <person name="Litt A."/>
        </authorList>
    </citation>
    <scope>NUCLEOTIDE SEQUENCE [LARGE SCALE GENOMIC DNA]</scope>
    <source>
        <strain evidence="1">AR-01</strain>
    </source>
</reference>
<dbReference type="Proteomes" id="UP000823775">
    <property type="component" value="Unassembled WGS sequence"/>
</dbReference>
<organism evidence="1 2">
    <name type="scientific">Datura stramonium</name>
    <name type="common">Jimsonweed</name>
    <name type="synonym">Common thornapple</name>
    <dbReference type="NCBI Taxonomy" id="4076"/>
    <lineage>
        <taxon>Eukaryota</taxon>
        <taxon>Viridiplantae</taxon>
        <taxon>Streptophyta</taxon>
        <taxon>Embryophyta</taxon>
        <taxon>Tracheophyta</taxon>
        <taxon>Spermatophyta</taxon>
        <taxon>Magnoliopsida</taxon>
        <taxon>eudicotyledons</taxon>
        <taxon>Gunneridae</taxon>
        <taxon>Pentapetalae</taxon>
        <taxon>asterids</taxon>
        <taxon>lamiids</taxon>
        <taxon>Solanales</taxon>
        <taxon>Solanaceae</taxon>
        <taxon>Solanoideae</taxon>
        <taxon>Datureae</taxon>
        <taxon>Datura</taxon>
    </lineage>
</organism>
<keyword evidence="2" id="KW-1185">Reference proteome</keyword>
<evidence type="ECO:0000313" key="2">
    <source>
        <dbReference type="Proteomes" id="UP000823775"/>
    </source>
</evidence>
<proteinExistence type="predicted"/>
<dbReference type="EMBL" id="JACEIK010004420">
    <property type="protein sequence ID" value="MCD9645408.1"/>
    <property type="molecule type" value="Genomic_DNA"/>
</dbReference>
<protein>
    <submittedName>
        <fullName evidence="1">Uncharacterized protein</fullName>
    </submittedName>
</protein>
<sequence length="73" mass="8118">MVGTGSSEVRLSSVLGSWPERMIDRAEERCEEFKEEGVRLVFGVSPEIVEGRGWFAEKTTTREGVGDLIVARC</sequence>